<proteinExistence type="predicted"/>
<dbReference type="Proteomes" id="UP000199060">
    <property type="component" value="Unassembled WGS sequence"/>
</dbReference>
<gene>
    <name evidence="2" type="ORF">SAMN04488104_102841</name>
</gene>
<dbReference type="RefSeq" id="WP_244887422.1">
    <property type="nucleotide sequence ID" value="NZ_FNAC01000028.1"/>
</dbReference>
<reference evidence="3" key="1">
    <citation type="submission" date="2016-10" db="EMBL/GenBank/DDBJ databases">
        <authorList>
            <person name="Varghese N."/>
            <person name="Submissions S."/>
        </authorList>
    </citation>
    <scope>NUCLEOTIDE SEQUENCE [LARGE SCALE GENOMIC DNA]</scope>
    <source>
        <strain evidence="3">DSM 23095</strain>
    </source>
</reference>
<name>A0A1G6UHD1_9BACT</name>
<organism evidence="2 3">
    <name type="scientific">Algoriphagus faecimaris</name>
    <dbReference type="NCBI Taxonomy" id="686796"/>
    <lineage>
        <taxon>Bacteria</taxon>
        <taxon>Pseudomonadati</taxon>
        <taxon>Bacteroidota</taxon>
        <taxon>Cytophagia</taxon>
        <taxon>Cytophagales</taxon>
        <taxon>Cyclobacteriaceae</taxon>
        <taxon>Algoriphagus</taxon>
    </lineage>
</organism>
<evidence type="ECO:0000313" key="2">
    <source>
        <dbReference type="EMBL" id="SDD40669.1"/>
    </source>
</evidence>
<accession>A0A1G6UHD1</accession>
<feature type="domain" description="Type 9 secretion system plug protein N-terminal" evidence="1">
    <location>
        <begin position="73"/>
        <end position="184"/>
    </location>
</feature>
<dbReference type="STRING" id="686796.SAMN04488104_102841"/>
<dbReference type="InterPro" id="IPR031345">
    <property type="entry name" value="T9SS_Plug_N"/>
</dbReference>
<sequence>MGEVGGRNIGSSGGFSVNQFNSLFSKMNQLSKIFFISLLWLWSGGLQAQIEDKVHKDHIYSVRLFPAGAVYDSQLDAPVVSISDSRSLVLHFDDLAYDPELYSVKLIHCDADWQQSQLKNNDFLSVFNEFTIENYEYSVNTRIPYIHYTFPLPRVTKSGNYIAKVYRGRNENDVVLTRRFMVYEDFFTVGAAVVPPTQTAERQSSQQLNVTINYSNGEVMDPNTQIKVLIRQNQRWDNAKYLTKPTFLNESSKLMRFESFDGENTFLAGNEFRFVDLRFIRTAGMNIARITVETDVIYADAKIDSPRPNLAYSQYLDLNGQYVVFNNDRPGGDPEIDSQYILTNFYLKYPFGTEPIYLMGAVSAWGKSPEAQMKWNEDLELYETSLLLKQGWYDYQFALGEEKDTQSFEGSYFQTENEYEVMVYFRALGSRYDQLVGYVYLQPNRRRL</sequence>
<evidence type="ECO:0000259" key="1">
    <source>
        <dbReference type="Pfam" id="PF17116"/>
    </source>
</evidence>
<dbReference type="AlphaFoldDB" id="A0A1G6UHD1"/>
<dbReference type="Pfam" id="PF17116">
    <property type="entry name" value="T9SS_plug_1st"/>
    <property type="match status" value="1"/>
</dbReference>
<evidence type="ECO:0000313" key="3">
    <source>
        <dbReference type="Proteomes" id="UP000199060"/>
    </source>
</evidence>
<dbReference type="EMBL" id="FNAC01000028">
    <property type="protein sequence ID" value="SDD40669.1"/>
    <property type="molecule type" value="Genomic_DNA"/>
</dbReference>
<protein>
    <recommendedName>
        <fullName evidence="1">Type 9 secretion system plug protein N-terminal domain-containing protein</fullName>
    </recommendedName>
</protein>
<keyword evidence="3" id="KW-1185">Reference proteome</keyword>